<dbReference type="GO" id="GO:0016567">
    <property type="term" value="P:protein ubiquitination"/>
    <property type="evidence" value="ECO:0007669"/>
    <property type="project" value="UniProtKB-UniPathway"/>
</dbReference>
<organism evidence="12 13">
    <name type="scientific">Oryza sativa subsp. indica</name>
    <name type="common">Rice</name>
    <dbReference type="NCBI Taxonomy" id="39946"/>
    <lineage>
        <taxon>Eukaryota</taxon>
        <taxon>Viridiplantae</taxon>
        <taxon>Streptophyta</taxon>
        <taxon>Embryophyta</taxon>
        <taxon>Tracheophyta</taxon>
        <taxon>Spermatophyta</taxon>
        <taxon>Magnoliopsida</taxon>
        <taxon>Liliopsida</taxon>
        <taxon>Poales</taxon>
        <taxon>Poaceae</taxon>
        <taxon>BOP clade</taxon>
        <taxon>Oryzoideae</taxon>
        <taxon>Oryzeae</taxon>
        <taxon>Oryzinae</taxon>
        <taxon>Oryza</taxon>
        <taxon>Oryza sativa</taxon>
    </lineage>
</organism>
<keyword evidence="6" id="KW-0479">Metal-binding</keyword>
<feature type="domain" description="SIAH-type" evidence="11">
    <location>
        <begin position="79"/>
        <end position="137"/>
    </location>
</feature>
<dbReference type="UniPathway" id="UPA00143"/>
<dbReference type="PROSITE" id="PS51081">
    <property type="entry name" value="ZF_SIAH"/>
    <property type="match status" value="1"/>
</dbReference>
<dbReference type="OMA" id="EFEYGRR"/>
<evidence type="ECO:0000256" key="2">
    <source>
        <dbReference type="ARBA" id="ARBA00004906"/>
    </source>
</evidence>
<evidence type="ECO:0000313" key="12">
    <source>
        <dbReference type="EMBL" id="EAY75911.1"/>
    </source>
</evidence>
<dbReference type="Pfam" id="PF21362">
    <property type="entry name" value="Sina_RING"/>
    <property type="match status" value="1"/>
</dbReference>
<protein>
    <recommendedName>
        <fullName evidence="4">RING-type E3 ubiquitin transferase</fullName>
        <ecNumber evidence="4">2.3.2.27</ecNumber>
    </recommendedName>
</protein>
<dbReference type="EMBL" id="CM000126">
    <property type="protein sequence ID" value="EAY75911.1"/>
    <property type="molecule type" value="Genomic_DNA"/>
</dbReference>
<keyword evidence="9" id="KW-0862">Zinc</keyword>
<dbReference type="AlphaFoldDB" id="A2WVB5"/>
<dbReference type="InterPro" id="IPR042099">
    <property type="entry name" value="ANL_N_sf"/>
</dbReference>
<comment type="pathway">
    <text evidence="2">Protein modification; protein ubiquitination.</text>
</comment>
<dbReference type="InterPro" id="IPR049548">
    <property type="entry name" value="Sina-like_RING"/>
</dbReference>
<dbReference type="PANTHER" id="PTHR10315:SF165">
    <property type="entry name" value="RING-TYPE E3 UBIQUITIN TRANSFERASE"/>
    <property type="match status" value="1"/>
</dbReference>
<keyword evidence="7 10" id="KW-0863">Zinc-finger</keyword>
<keyword evidence="13" id="KW-1185">Reference proteome</keyword>
<evidence type="ECO:0000256" key="4">
    <source>
        <dbReference type="ARBA" id="ARBA00012483"/>
    </source>
</evidence>
<dbReference type="EC" id="2.3.2.27" evidence="4"/>
<dbReference type="PANTHER" id="PTHR10315">
    <property type="entry name" value="E3 UBIQUITIN PROTEIN LIGASE SIAH"/>
    <property type="match status" value="1"/>
</dbReference>
<evidence type="ECO:0000313" key="13">
    <source>
        <dbReference type="Proteomes" id="UP000007015"/>
    </source>
</evidence>
<dbReference type="STRING" id="39946.A2WVB5"/>
<gene>
    <name evidence="12" type="ORF">OsI_03831</name>
</gene>
<proteinExistence type="inferred from homology"/>
<dbReference type="Gramene" id="BGIOSGA004499-TA">
    <property type="protein sequence ID" value="BGIOSGA004499-PA"/>
    <property type="gene ID" value="BGIOSGA004499"/>
</dbReference>
<keyword evidence="8" id="KW-0833">Ubl conjugation pathway</keyword>
<evidence type="ECO:0000256" key="10">
    <source>
        <dbReference type="PROSITE-ProRule" id="PRU00455"/>
    </source>
</evidence>
<dbReference type="CDD" id="cd16571">
    <property type="entry name" value="RING-HC_SIAHs"/>
    <property type="match status" value="1"/>
</dbReference>
<dbReference type="HOGENOM" id="CLU_678601_0_0_1"/>
<dbReference type="Gene3D" id="3.30.40.10">
    <property type="entry name" value="Zinc/RING finger domain, C3HC4 (zinc finger)"/>
    <property type="match status" value="1"/>
</dbReference>
<dbReference type="SUPFAM" id="SSF56801">
    <property type="entry name" value="Acetyl-CoA synthetase-like"/>
    <property type="match status" value="1"/>
</dbReference>
<dbReference type="InterPro" id="IPR013083">
    <property type="entry name" value="Znf_RING/FYVE/PHD"/>
</dbReference>
<evidence type="ECO:0000256" key="3">
    <source>
        <dbReference type="ARBA" id="ARBA00009119"/>
    </source>
</evidence>
<dbReference type="SUPFAM" id="SSF49599">
    <property type="entry name" value="TRAF domain-like"/>
    <property type="match status" value="1"/>
</dbReference>
<evidence type="ECO:0000256" key="6">
    <source>
        <dbReference type="ARBA" id="ARBA00022723"/>
    </source>
</evidence>
<dbReference type="Pfam" id="PF00501">
    <property type="entry name" value="AMP-binding"/>
    <property type="match status" value="1"/>
</dbReference>
<evidence type="ECO:0000256" key="8">
    <source>
        <dbReference type="ARBA" id="ARBA00022786"/>
    </source>
</evidence>
<comment type="catalytic activity">
    <reaction evidence="1">
        <text>S-ubiquitinyl-[E2 ubiquitin-conjugating enzyme]-L-cysteine + [acceptor protein]-L-lysine = [E2 ubiquitin-conjugating enzyme]-L-cysteine + N(6)-ubiquitinyl-[acceptor protein]-L-lysine.</text>
        <dbReference type="EC" id="2.3.2.27"/>
    </reaction>
</comment>
<dbReference type="InterPro" id="IPR000873">
    <property type="entry name" value="AMP-dep_synth/lig_dom"/>
</dbReference>
<evidence type="ECO:0000256" key="1">
    <source>
        <dbReference type="ARBA" id="ARBA00000900"/>
    </source>
</evidence>
<dbReference type="GO" id="GO:0005737">
    <property type="term" value="C:cytoplasm"/>
    <property type="evidence" value="ECO:0007669"/>
    <property type="project" value="TreeGrafter"/>
</dbReference>
<accession>A2WVB5</accession>
<dbReference type="Gene3D" id="3.40.50.12780">
    <property type="entry name" value="N-terminal domain of ligase-like"/>
    <property type="match status" value="1"/>
</dbReference>
<sequence length="406" mass="43219">MEQSARQRSSVATNATVDLEVLDCTVCCHPLKPPVLQCGVGHVICSSCHGKLPDKNRCHVCAMDTAYNRCFAVEQILRSILVPCRNAGYGCDAKTAYHDSDSHEDGCPHAPCFCPEPGCGFAGATSSLPAHFTGGHGWPPATEFRRARAFDLQVQEGKRVLRDVDGGHLFLVDVAPAGPAGLAGAVLLLDPHAGAKAKPKFECHVAFHCRATGWRSSSEFPVRSTALAGGSLPADCYAFVVPRVAHPPATASIIVSVYDVSKKRPRNAYNTTQNTTSTFMEVVQEVLKHGSTQGVRAAIRSDQKSYNLVQLIASALDVYNILRNKNVPPLSFSMTQNGSTGSSVKGINGTGFLGGARIGIVAKPSPEFVAGIFGTWLSGGVAVPLALSYPEAELLHVMNDSMIKYE</sequence>
<dbReference type="GO" id="GO:0061630">
    <property type="term" value="F:ubiquitin protein ligase activity"/>
    <property type="evidence" value="ECO:0007669"/>
    <property type="project" value="UniProtKB-EC"/>
</dbReference>
<dbReference type="GO" id="GO:0008270">
    <property type="term" value="F:zinc ion binding"/>
    <property type="evidence" value="ECO:0007669"/>
    <property type="project" value="UniProtKB-KW"/>
</dbReference>
<name>A2WVB5_ORYSI</name>
<dbReference type="InterPro" id="IPR052088">
    <property type="entry name" value="E3_ubiquitin-ligase_SINA"/>
</dbReference>
<reference evidence="12 13" key="1">
    <citation type="journal article" date="2005" name="PLoS Biol.">
        <title>The genomes of Oryza sativa: a history of duplications.</title>
        <authorList>
            <person name="Yu J."/>
            <person name="Wang J."/>
            <person name="Lin W."/>
            <person name="Li S."/>
            <person name="Li H."/>
            <person name="Zhou J."/>
            <person name="Ni P."/>
            <person name="Dong W."/>
            <person name="Hu S."/>
            <person name="Zeng C."/>
            <person name="Zhang J."/>
            <person name="Zhang Y."/>
            <person name="Li R."/>
            <person name="Xu Z."/>
            <person name="Li S."/>
            <person name="Li X."/>
            <person name="Zheng H."/>
            <person name="Cong L."/>
            <person name="Lin L."/>
            <person name="Yin J."/>
            <person name="Geng J."/>
            <person name="Li G."/>
            <person name="Shi J."/>
            <person name="Liu J."/>
            <person name="Lv H."/>
            <person name="Li J."/>
            <person name="Wang J."/>
            <person name="Deng Y."/>
            <person name="Ran L."/>
            <person name="Shi X."/>
            <person name="Wang X."/>
            <person name="Wu Q."/>
            <person name="Li C."/>
            <person name="Ren X."/>
            <person name="Wang J."/>
            <person name="Wang X."/>
            <person name="Li D."/>
            <person name="Liu D."/>
            <person name="Zhang X."/>
            <person name="Ji Z."/>
            <person name="Zhao W."/>
            <person name="Sun Y."/>
            <person name="Zhang Z."/>
            <person name="Bao J."/>
            <person name="Han Y."/>
            <person name="Dong L."/>
            <person name="Ji J."/>
            <person name="Chen P."/>
            <person name="Wu S."/>
            <person name="Liu J."/>
            <person name="Xiao Y."/>
            <person name="Bu D."/>
            <person name="Tan J."/>
            <person name="Yang L."/>
            <person name="Ye C."/>
            <person name="Zhang J."/>
            <person name="Xu J."/>
            <person name="Zhou Y."/>
            <person name="Yu Y."/>
            <person name="Zhang B."/>
            <person name="Zhuang S."/>
            <person name="Wei H."/>
            <person name="Liu B."/>
            <person name="Lei M."/>
            <person name="Yu H."/>
            <person name="Li Y."/>
            <person name="Xu H."/>
            <person name="Wei S."/>
            <person name="He X."/>
            <person name="Fang L."/>
            <person name="Zhang Z."/>
            <person name="Zhang Y."/>
            <person name="Huang X."/>
            <person name="Su Z."/>
            <person name="Tong W."/>
            <person name="Li J."/>
            <person name="Tong Z."/>
            <person name="Li S."/>
            <person name="Ye J."/>
            <person name="Wang L."/>
            <person name="Fang L."/>
            <person name="Lei T."/>
            <person name="Chen C."/>
            <person name="Chen H."/>
            <person name="Xu Z."/>
            <person name="Li H."/>
            <person name="Huang H."/>
            <person name="Zhang F."/>
            <person name="Xu H."/>
            <person name="Li N."/>
            <person name="Zhao C."/>
            <person name="Li S."/>
            <person name="Dong L."/>
            <person name="Huang Y."/>
            <person name="Li L."/>
            <person name="Xi Y."/>
            <person name="Qi Q."/>
            <person name="Li W."/>
            <person name="Zhang B."/>
            <person name="Hu W."/>
            <person name="Zhang Y."/>
            <person name="Tian X."/>
            <person name="Jiao Y."/>
            <person name="Liang X."/>
            <person name="Jin J."/>
            <person name="Gao L."/>
            <person name="Zheng W."/>
            <person name="Hao B."/>
            <person name="Liu S."/>
            <person name="Wang W."/>
            <person name="Yuan L."/>
            <person name="Cao M."/>
            <person name="McDermott J."/>
            <person name="Samudrala R."/>
            <person name="Wang J."/>
            <person name="Wong G.K."/>
            <person name="Yang H."/>
        </authorList>
    </citation>
    <scope>NUCLEOTIDE SEQUENCE [LARGE SCALE GENOMIC DNA]</scope>
    <source>
        <strain evidence="13">cv. 93-11</strain>
    </source>
</reference>
<comment type="similarity">
    <text evidence="3">Belongs to the SINA (Seven in absentia) family.</text>
</comment>
<evidence type="ECO:0000256" key="5">
    <source>
        <dbReference type="ARBA" id="ARBA00022679"/>
    </source>
</evidence>
<dbReference type="InterPro" id="IPR013010">
    <property type="entry name" value="Znf_SIAH"/>
</dbReference>
<dbReference type="Proteomes" id="UP000007015">
    <property type="component" value="Chromosome 1"/>
</dbReference>
<dbReference type="Pfam" id="PF21361">
    <property type="entry name" value="Sina_ZnF"/>
    <property type="match status" value="1"/>
</dbReference>
<evidence type="ECO:0000256" key="7">
    <source>
        <dbReference type="ARBA" id="ARBA00022771"/>
    </source>
</evidence>
<evidence type="ECO:0000256" key="9">
    <source>
        <dbReference type="ARBA" id="ARBA00022833"/>
    </source>
</evidence>
<keyword evidence="5" id="KW-0808">Transferase</keyword>
<evidence type="ECO:0000259" key="11">
    <source>
        <dbReference type="PROSITE" id="PS51081"/>
    </source>
</evidence>